<feature type="transmembrane region" description="Helical" evidence="1">
    <location>
        <begin position="298"/>
        <end position="320"/>
    </location>
</feature>
<feature type="transmembrane region" description="Helical" evidence="1">
    <location>
        <begin position="154"/>
        <end position="178"/>
    </location>
</feature>
<reference evidence="2 3" key="1">
    <citation type="journal article" date="2018" name="Genome Announc.">
        <title>Draft Genome Sequence of "Candidatus Phycosocius bacilliformis," an Alphaproteobacterial Ectosymbiont of the Hydrocarbon-Producing Green Alga Botryococcus braunii.</title>
        <authorList>
            <person name="Tanabe Y."/>
            <person name="Yamaguchi H."/>
            <person name="Watanabe M.M."/>
        </authorList>
    </citation>
    <scope>NUCLEOTIDE SEQUENCE [LARGE SCALE GENOMIC DNA]</scope>
    <source>
        <strain evidence="2 3">BOTRYCO-2</strain>
    </source>
</reference>
<evidence type="ECO:0000313" key="2">
    <source>
        <dbReference type="EMBL" id="GBF58062.1"/>
    </source>
</evidence>
<feature type="transmembrane region" description="Helical" evidence="1">
    <location>
        <begin position="220"/>
        <end position="246"/>
    </location>
</feature>
<keyword evidence="1" id="KW-1133">Transmembrane helix</keyword>
<keyword evidence="1" id="KW-0472">Membrane</keyword>
<evidence type="ECO:0000313" key="3">
    <source>
        <dbReference type="Proteomes" id="UP000245086"/>
    </source>
</evidence>
<feature type="transmembrane region" description="Helical" evidence="1">
    <location>
        <begin position="326"/>
        <end position="347"/>
    </location>
</feature>
<organism evidence="2 3">
    <name type="scientific">Candidatus Phycosocius bacilliformis</name>
    <dbReference type="NCBI Taxonomy" id="1445552"/>
    <lineage>
        <taxon>Bacteria</taxon>
        <taxon>Pseudomonadati</taxon>
        <taxon>Pseudomonadota</taxon>
        <taxon>Alphaproteobacteria</taxon>
        <taxon>Caulobacterales</taxon>
        <taxon>Caulobacterales incertae sedis</taxon>
        <taxon>Candidatus Phycosocius</taxon>
    </lineage>
</organism>
<evidence type="ECO:0008006" key="4">
    <source>
        <dbReference type="Google" id="ProtNLM"/>
    </source>
</evidence>
<feature type="transmembrane region" description="Helical" evidence="1">
    <location>
        <begin position="110"/>
        <end position="127"/>
    </location>
</feature>
<proteinExistence type="predicted"/>
<feature type="transmembrane region" description="Helical" evidence="1">
    <location>
        <begin position="258"/>
        <end position="277"/>
    </location>
</feature>
<sequence>MVSKLFGTHNQLLTERGALLLRLTTGLFIGLLVGLLIDHDGKGGVLAALGQDWREILAQSLTLLAFVLWANAAVMRRISLAAWTGLVAVVLIFVSWHAQKLVGTANVSELAYVMILLALSFIANELVSSADQAGKIVAPYELYFDEAWKRGVQLALAIFFTLLFWAILVLGAALLGFIGFNWLKKLLDEPLVATPLLGLAFASAVHLGDIQPRLLTQVRALALGVLGWLLPVISLIGVIFAVSLLFSGLQPLWDTRAATATLLSACIAFVLLINAAFQQGEDERKVALVLKWSVRLGCLLLLLFAVLAAWSLSLRIFQYGLTIDRAYAAMVVVIALAYGVGYSIAVFKPGPWMAGLKPANIGLAMFKCVVFLAVLTPLAAPARLSVDHQVSRLLKGQVKPERFDWFVLSADTGQYGKSALAKLVASKDPTIVSWAQKASDGKLERRRYDLDPELEAEVTKPADLTRLAVVSPKGAKLPASFIATNFHALPDFTVPRCLMFEPMRDADRCHAALINLDASPDLEVAILSSDEGLSIFKQSPTGWIGLIQSQRLYDEAASQAFKNGEIRSAEPVLRDIILGDTRLRLTPVPPEGAGQPAVLFDATPLPPSKP</sequence>
<dbReference type="EMBL" id="BFBR01000005">
    <property type="protein sequence ID" value="GBF58062.1"/>
    <property type="molecule type" value="Genomic_DNA"/>
</dbReference>
<feature type="transmembrane region" description="Helical" evidence="1">
    <location>
        <begin position="190"/>
        <end position="208"/>
    </location>
</feature>
<keyword evidence="3" id="KW-1185">Reference proteome</keyword>
<dbReference type="RefSeq" id="WP_108984937.1">
    <property type="nucleotide sequence ID" value="NZ_BFBR01000005.1"/>
</dbReference>
<comment type="caution">
    <text evidence="2">The sequence shown here is derived from an EMBL/GenBank/DDBJ whole genome shotgun (WGS) entry which is preliminary data.</text>
</comment>
<dbReference type="AlphaFoldDB" id="A0A2P2EAJ5"/>
<feature type="transmembrane region" description="Helical" evidence="1">
    <location>
        <begin position="81"/>
        <end position="98"/>
    </location>
</feature>
<evidence type="ECO:0000256" key="1">
    <source>
        <dbReference type="SAM" id="Phobius"/>
    </source>
</evidence>
<dbReference type="Proteomes" id="UP000245086">
    <property type="component" value="Unassembled WGS sequence"/>
</dbReference>
<feature type="transmembrane region" description="Helical" evidence="1">
    <location>
        <begin position="57"/>
        <end position="74"/>
    </location>
</feature>
<feature type="transmembrane region" description="Helical" evidence="1">
    <location>
        <begin position="359"/>
        <end position="380"/>
    </location>
</feature>
<accession>A0A2P2EAJ5</accession>
<protein>
    <recommendedName>
        <fullName evidence="4">DUF4153 domain-containing protein</fullName>
    </recommendedName>
</protein>
<dbReference type="OrthoDB" id="7402611at2"/>
<feature type="transmembrane region" description="Helical" evidence="1">
    <location>
        <begin position="20"/>
        <end position="37"/>
    </location>
</feature>
<keyword evidence="1" id="KW-0812">Transmembrane</keyword>
<name>A0A2P2EAJ5_9PROT</name>
<gene>
    <name evidence="2" type="ORF">PbB2_01733</name>
</gene>